<dbReference type="AlphaFoldDB" id="A0A3P7JB16"/>
<feature type="non-terminal residue" evidence="1">
    <location>
        <position position="87"/>
    </location>
</feature>
<evidence type="ECO:0000313" key="1">
    <source>
        <dbReference type="EMBL" id="VDM73347.1"/>
    </source>
</evidence>
<gene>
    <name evidence="1" type="ORF">SVUK_LOCUS8345</name>
</gene>
<dbReference type="EMBL" id="UYYB01030120">
    <property type="protein sequence ID" value="VDM73347.1"/>
    <property type="molecule type" value="Genomic_DNA"/>
</dbReference>
<accession>A0A3P7JB16</accession>
<name>A0A3P7JB16_STRVU</name>
<keyword evidence="2" id="KW-1185">Reference proteome</keyword>
<sequence length="87" mass="9997">MVAKLNYLENVTVSLVKQPDTAHHELVIEYESHVEDSADFNLSQLIYSQAQEAEEKPEVWSRRSRYSEIDENVVAVFVEVDANCPDQ</sequence>
<dbReference type="Proteomes" id="UP000270094">
    <property type="component" value="Unassembled WGS sequence"/>
</dbReference>
<organism evidence="1 2">
    <name type="scientific">Strongylus vulgaris</name>
    <name type="common">Blood worm</name>
    <dbReference type="NCBI Taxonomy" id="40348"/>
    <lineage>
        <taxon>Eukaryota</taxon>
        <taxon>Metazoa</taxon>
        <taxon>Ecdysozoa</taxon>
        <taxon>Nematoda</taxon>
        <taxon>Chromadorea</taxon>
        <taxon>Rhabditida</taxon>
        <taxon>Rhabditina</taxon>
        <taxon>Rhabditomorpha</taxon>
        <taxon>Strongyloidea</taxon>
        <taxon>Strongylidae</taxon>
        <taxon>Strongylus</taxon>
    </lineage>
</organism>
<protein>
    <submittedName>
        <fullName evidence="1">Uncharacterized protein</fullName>
    </submittedName>
</protein>
<evidence type="ECO:0000313" key="2">
    <source>
        <dbReference type="Proteomes" id="UP000270094"/>
    </source>
</evidence>
<reference evidence="1 2" key="1">
    <citation type="submission" date="2018-11" db="EMBL/GenBank/DDBJ databases">
        <authorList>
            <consortium name="Pathogen Informatics"/>
        </authorList>
    </citation>
    <scope>NUCLEOTIDE SEQUENCE [LARGE SCALE GENOMIC DNA]</scope>
</reference>
<dbReference type="OrthoDB" id="5969272at2759"/>
<proteinExistence type="predicted"/>